<dbReference type="EMBL" id="PFAJ01000064">
    <property type="protein sequence ID" value="PIR96739.1"/>
    <property type="molecule type" value="Genomic_DNA"/>
</dbReference>
<evidence type="ECO:0000256" key="1">
    <source>
        <dbReference type="ARBA" id="ARBA00008889"/>
    </source>
</evidence>
<proteinExistence type="inferred from homology"/>
<keyword evidence="5" id="KW-0694">RNA-binding</keyword>
<dbReference type="CDD" id="cd05797">
    <property type="entry name" value="Ribosomal_L10"/>
    <property type="match status" value="1"/>
</dbReference>
<reference evidence="7" key="1">
    <citation type="submission" date="2017-09" db="EMBL/GenBank/DDBJ databases">
        <title>Depth-based differentiation of microbial function through sediment-hosted aquifers and enrichment of novel symbionts in the deep terrestrial subsurface.</title>
        <authorList>
            <person name="Probst A.J."/>
            <person name="Ladd B."/>
            <person name="Jarett J.K."/>
            <person name="Geller-Mcgrath D.E."/>
            <person name="Sieber C.M.K."/>
            <person name="Emerson J.B."/>
            <person name="Anantharaman K."/>
            <person name="Thomas B.C."/>
            <person name="Malmstrom R."/>
            <person name="Stieglmeier M."/>
            <person name="Klingl A."/>
            <person name="Woyke T."/>
            <person name="Ryan C.M."/>
            <person name="Banfield J.F."/>
        </authorList>
    </citation>
    <scope>NUCLEOTIDE SEQUENCE [LARGE SCALE GENOMIC DNA]</scope>
</reference>
<keyword evidence="5" id="KW-0699">rRNA-binding</keyword>
<comment type="function">
    <text evidence="5">Forms part of the ribosomal stalk, playing a central role in the interaction of the ribosome with GTP-bound translation factors.</text>
</comment>
<evidence type="ECO:0000313" key="7">
    <source>
        <dbReference type="Proteomes" id="UP000230557"/>
    </source>
</evidence>
<comment type="caution">
    <text evidence="6">The sequence shown here is derived from an EMBL/GenBank/DDBJ whole genome shotgun (WGS) entry which is preliminary data.</text>
</comment>
<dbReference type="Pfam" id="PF00466">
    <property type="entry name" value="Ribosomal_L10"/>
    <property type="match status" value="1"/>
</dbReference>
<dbReference type="InterPro" id="IPR001790">
    <property type="entry name" value="Ribosomal_uL10"/>
</dbReference>
<keyword evidence="2 5" id="KW-0689">Ribosomal protein</keyword>
<dbReference type="HAMAP" id="MF_00362">
    <property type="entry name" value="Ribosomal_uL10"/>
    <property type="match status" value="1"/>
</dbReference>
<dbReference type="GO" id="GO:0005840">
    <property type="term" value="C:ribosome"/>
    <property type="evidence" value="ECO:0007669"/>
    <property type="project" value="UniProtKB-KW"/>
</dbReference>
<organism evidence="6 7">
    <name type="scientific">Candidatus Doudnabacteria bacterium CG10_big_fil_rev_8_21_14_0_10_41_10</name>
    <dbReference type="NCBI Taxonomy" id="1974551"/>
    <lineage>
        <taxon>Bacteria</taxon>
        <taxon>Candidatus Doudnaibacteriota</taxon>
    </lineage>
</organism>
<dbReference type="InterPro" id="IPR022973">
    <property type="entry name" value="Ribosomal_uL10_bac"/>
</dbReference>
<keyword evidence="3 5" id="KW-0687">Ribonucleoprotein</keyword>
<evidence type="ECO:0000256" key="5">
    <source>
        <dbReference type="HAMAP-Rule" id="MF_00362"/>
    </source>
</evidence>
<dbReference type="GO" id="GO:0006412">
    <property type="term" value="P:translation"/>
    <property type="evidence" value="ECO:0007669"/>
    <property type="project" value="UniProtKB-UniRule"/>
</dbReference>
<evidence type="ECO:0000313" key="6">
    <source>
        <dbReference type="EMBL" id="PIR96739.1"/>
    </source>
</evidence>
<evidence type="ECO:0000256" key="2">
    <source>
        <dbReference type="ARBA" id="ARBA00022980"/>
    </source>
</evidence>
<accession>A0A2H0VEG8</accession>
<dbReference type="AlphaFoldDB" id="A0A2H0VEG8"/>
<dbReference type="InterPro" id="IPR047865">
    <property type="entry name" value="Ribosomal_uL10_bac_type"/>
</dbReference>
<dbReference type="SUPFAM" id="SSF160369">
    <property type="entry name" value="Ribosomal protein L10-like"/>
    <property type="match status" value="1"/>
</dbReference>
<dbReference type="Proteomes" id="UP000230557">
    <property type="component" value="Unassembled WGS sequence"/>
</dbReference>
<dbReference type="GO" id="GO:1990904">
    <property type="term" value="C:ribonucleoprotein complex"/>
    <property type="evidence" value="ECO:0007669"/>
    <property type="project" value="UniProtKB-KW"/>
</dbReference>
<dbReference type="Gene3D" id="3.30.70.1730">
    <property type="match status" value="1"/>
</dbReference>
<protein>
    <recommendedName>
        <fullName evidence="4 5">Large ribosomal subunit protein uL10</fullName>
    </recommendedName>
</protein>
<dbReference type="Gene3D" id="6.10.250.290">
    <property type="match status" value="1"/>
</dbReference>
<gene>
    <name evidence="5 6" type="primary">rplJ</name>
    <name evidence="6" type="ORF">COT91_04910</name>
</gene>
<dbReference type="PANTHER" id="PTHR11560">
    <property type="entry name" value="39S RIBOSOMAL PROTEIN L10, MITOCHONDRIAL"/>
    <property type="match status" value="1"/>
</dbReference>
<sequence length="169" mass="18490">MPKTKDQKKQIVEKLTKIFKEAKSIVFSEVKGLNVADTSELRKQLREEKAGHTVAKLSLVKIALQRAGIKHGKLDFKTQVAVSFADDETTAARVLKTFSKKHEQLKPLAGFLEGEEIDTGKVNQLASLPTKQQLLGQLASVLAGPARGLVTVLSGNHRGLVRVLSQVKK</sequence>
<name>A0A2H0VEG8_9BACT</name>
<evidence type="ECO:0000256" key="4">
    <source>
        <dbReference type="ARBA" id="ARBA00035202"/>
    </source>
</evidence>
<dbReference type="GO" id="GO:0070180">
    <property type="term" value="F:large ribosomal subunit rRNA binding"/>
    <property type="evidence" value="ECO:0007669"/>
    <property type="project" value="UniProtKB-UniRule"/>
</dbReference>
<dbReference type="InterPro" id="IPR043141">
    <property type="entry name" value="Ribosomal_uL10-like_sf"/>
</dbReference>
<comment type="similarity">
    <text evidence="1 5">Belongs to the universal ribosomal protein uL10 family.</text>
</comment>
<evidence type="ECO:0000256" key="3">
    <source>
        <dbReference type="ARBA" id="ARBA00023274"/>
    </source>
</evidence>
<dbReference type="NCBIfam" id="NF000955">
    <property type="entry name" value="PRK00099.1-1"/>
    <property type="match status" value="1"/>
</dbReference>
<comment type="subunit">
    <text evidence="5">Part of the ribosomal stalk of the 50S ribosomal subunit. The N-terminus interacts with L11 and the large rRNA to form the base of the stalk. The C-terminus forms an elongated spine to which L12 dimers bind in a sequential fashion forming a multimeric L10(L12)X complex.</text>
</comment>